<evidence type="ECO:0000256" key="10">
    <source>
        <dbReference type="ARBA" id="ARBA00022989"/>
    </source>
</evidence>
<reference evidence="18 19" key="1">
    <citation type="submission" date="2020-08" db="EMBL/GenBank/DDBJ databases">
        <authorList>
            <person name="Liu C."/>
            <person name="Sun Q."/>
        </authorList>
    </citation>
    <scope>NUCLEOTIDE SEQUENCE [LARGE SCALE GENOMIC DNA]</scope>
    <source>
        <strain evidence="18 19">NSJ-29</strain>
    </source>
</reference>
<proteinExistence type="inferred from homology"/>
<accession>A0A7G9GGK6</accession>
<evidence type="ECO:0000256" key="8">
    <source>
        <dbReference type="ARBA" id="ARBA00022960"/>
    </source>
</evidence>
<keyword evidence="12 17" id="KW-0046">Antibiotic resistance</keyword>
<dbReference type="GO" id="GO:0046677">
    <property type="term" value="P:response to antibiotic"/>
    <property type="evidence" value="ECO:0007669"/>
    <property type="project" value="UniProtKB-UniRule"/>
</dbReference>
<dbReference type="GO" id="GO:0005886">
    <property type="term" value="C:plasma membrane"/>
    <property type="evidence" value="ECO:0007669"/>
    <property type="project" value="UniProtKB-SubCell"/>
</dbReference>
<evidence type="ECO:0000256" key="15">
    <source>
        <dbReference type="ARBA" id="ARBA00032932"/>
    </source>
</evidence>
<keyword evidence="7 17" id="KW-0378">Hydrolase</keyword>
<protein>
    <recommendedName>
        <fullName evidence="4 17">Undecaprenyl-diphosphatase</fullName>
        <ecNumber evidence="3 17">3.6.1.27</ecNumber>
    </recommendedName>
    <alternativeName>
        <fullName evidence="15 17">Bacitracin resistance protein</fullName>
    </alternativeName>
    <alternativeName>
        <fullName evidence="14 17">Undecaprenyl pyrophosphate phosphatase</fullName>
    </alternativeName>
</protein>
<evidence type="ECO:0000256" key="11">
    <source>
        <dbReference type="ARBA" id="ARBA00023136"/>
    </source>
</evidence>
<keyword evidence="8 17" id="KW-0133">Cell shape</keyword>
<dbReference type="RefSeq" id="WP_118648379.1">
    <property type="nucleotide sequence ID" value="NZ_CP060635.1"/>
</dbReference>
<evidence type="ECO:0000256" key="2">
    <source>
        <dbReference type="ARBA" id="ARBA00010621"/>
    </source>
</evidence>
<dbReference type="NCBIfam" id="NF001390">
    <property type="entry name" value="PRK00281.1-4"/>
    <property type="match status" value="1"/>
</dbReference>
<dbReference type="PANTHER" id="PTHR30622">
    <property type="entry name" value="UNDECAPRENYL-DIPHOSPHATASE"/>
    <property type="match status" value="1"/>
</dbReference>
<evidence type="ECO:0000256" key="13">
    <source>
        <dbReference type="ARBA" id="ARBA00023316"/>
    </source>
</evidence>
<evidence type="ECO:0000256" key="17">
    <source>
        <dbReference type="HAMAP-Rule" id="MF_01006"/>
    </source>
</evidence>
<evidence type="ECO:0000313" key="19">
    <source>
        <dbReference type="Proteomes" id="UP000515860"/>
    </source>
</evidence>
<evidence type="ECO:0000256" key="1">
    <source>
        <dbReference type="ARBA" id="ARBA00004651"/>
    </source>
</evidence>
<evidence type="ECO:0000256" key="12">
    <source>
        <dbReference type="ARBA" id="ARBA00023251"/>
    </source>
</evidence>
<keyword evidence="19" id="KW-1185">Reference proteome</keyword>
<comment type="miscellaneous">
    <text evidence="17">Bacitracin is thought to be involved in the inhibition of peptidoglycan synthesis by sequestering undecaprenyl diphosphate, thereby reducing the pool of lipid carrier available.</text>
</comment>
<comment type="function">
    <text evidence="17">Catalyzes the dephosphorylation of undecaprenyl diphosphate (UPP). Confers resistance to bacitracin.</text>
</comment>
<comment type="similarity">
    <text evidence="2 17">Belongs to the UppP family.</text>
</comment>
<evidence type="ECO:0000256" key="14">
    <source>
        <dbReference type="ARBA" id="ARBA00032707"/>
    </source>
</evidence>
<evidence type="ECO:0000313" key="18">
    <source>
        <dbReference type="EMBL" id="QNM09938.1"/>
    </source>
</evidence>
<feature type="transmembrane region" description="Helical" evidence="17">
    <location>
        <begin position="48"/>
        <end position="66"/>
    </location>
</feature>
<feature type="transmembrane region" description="Helical" evidence="17">
    <location>
        <begin position="179"/>
        <end position="205"/>
    </location>
</feature>
<name>A0A7G9GGK6_9FIRM</name>
<evidence type="ECO:0000256" key="7">
    <source>
        <dbReference type="ARBA" id="ARBA00022801"/>
    </source>
</evidence>
<evidence type="ECO:0000256" key="5">
    <source>
        <dbReference type="ARBA" id="ARBA00022475"/>
    </source>
</evidence>
<dbReference type="Proteomes" id="UP000515860">
    <property type="component" value="Chromosome"/>
</dbReference>
<dbReference type="HAMAP" id="MF_01006">
    <property type="entry name" value="Undec_diphosphatase"/>
    <property type="match status" value="1"/>
</dbReference>
<organism evidence="18 19">
    <name type="scientific">Wansuia hejianensis</name>
    <dbReference type="NCBI Taxonomy" id="2763667"/>
    <lineage>
        <taxon>Bacteria</taxon>
        <taxon>Bacillati</taxon>
        <taxon>Bacillota</taxon>
        <taxon>Clostridia</taxon>
        <taxon>Lachnospirales</taxon>
        <taxon>Lachnospiraceae</taxon>
        <taxon>Wansuia</taxon>
    </lineage>
</organism>
<keyword evidence="11 17" id="KW-0472">Membrane</keyword>
<dbReference type="EMBL" id="CP060635">
    <property type="protein sequence ID" value="QNM09938.1"/>
    <property type="molecule type" value="Genomic_DNA"/>
</dbReference>
<comment type="catalytic activity">
    <reaction evidence="16 17">
        <text>di-trans,octa-cis-undecaprenyl diphosphate + H2O = di-trans,octa-cis-undecaprenyl phosphate + phosphate + H(+)</text>
        <dbReference type="Rhea" id="RHEA:28094"/>
        <dbReference type="ChEBI" id="CHEBI:15377"/>
        <dbReference type="ChEBI" id="CHEBI:15378"/>
        <dbReference type="ChEBI" id="CHEBI:43474"/>
        <dbReference type="ChEBI" id="CHEBI:58405"/>
        <dbReference type="ChEBI" id="CHEBI:60392"/>
        <dbReference type="EC" id="3.6.1.27"/>
    </reaction>
</comment>
<dbReference type="GO" id="GO:0071555">
    <property type="term" value="P:cell wall organization"/>
    <property type="evidence" value="ECO:0007669"/>
    <property type="project" value="UniProtKB-KW"/>
</dbReference>
<dbReference type="Pfam" id="PF02673">
    <property type="entry name" value="BacA"/>
    <property type="match status" value="1"/>
</dbReference>
<feature type="transmembrane region" description="Helical" evidence="17">
    <location>
        <begin position="109"/>
        <end position="129"/>
    </location>
</feature>
<sequence>MGLIEWFKVVVLGIVEGITEWLPISSTGHLILVGDLLKLNVSDAFMEMFNVVIQLGAIMAVVVLYFSQLWPFHTMKTAPARSCFAHPVEDGAAGKFQRFANHYLHMDKIVMWLKIAVSCIPGLLIGLPLDDWLEEHMHRTVPVAVMLIVYGVLFLLVENHNRGRKPRISRISQITWKDALIIGFFQALAIVPGTSRSGATIIGGILIGMSRTLAAEYTFYLAVPTMLGASAIKLLKFGLHFTGVEVSVLIIGMVVAFAVSILAIKFLMSYIKRHDFKVFGWYRIVLGALVIGLFAAGILKG</sequence>
<dbReference type="PANTHER" id="PTHR30622:SF3">
    <property type="entry name" value="UNDECAPRENYL-DIPHOSPHATASE"/>
    <property type="match status" value="1"/>
</dbReference>
<keyword evidence="9 17" id="KW-0573">Peptidoglycan synthesis</keyword>
<dbReference type="InterPro" id="IPR003824">
    <property type="entry name" value="UppP"/>
</dbReference>
<evidence type="ECO:0000256" key="9">
    <source>
        <dbReference type="ARBA" id="ARBA00022984"/>
    </source>
</evidence>
<dbReference type="GO" id="GO:0008360">
    <property type="term" value="P:regulation of cell shape"/>
    <property type="evidence" value="ECO:0007669"/>
    <property type="project" value="UniProtKB-KW"/>
</dbReference>
<feature type="transmembrane region" description="Helical" evidence="17">
    <location>
        <begin position="280"/>
        <end position="299"/>
    </location>
</feature>
<evidence type="ECO:0000256" key="6">
    <source>
        <dbReference type="ARBA" id="ARBA00022692"/>
    </source>
</evidence>
<dbReference type="AlphaFoldDB" id="A0A7G9GGK6"/>
<keyword evidence="13 17" id="KW-0961">Cell wall biogenesis/degradation</keyword>
<feature type="transmembrane region" description="Helical" evidence="17">
    <location>
        <begin position="141"/>
        <end position="158"/>
    </location>
</feature>
<keyword evidence="5 17" id="KW-1003">Cell membrane</keyword>
<keyword evidence="6 17" id="KW-0812">Transmembrane</keyword>
<comment type="subcellular location">
    <subcellularLocation>
        <location evidence="1 17">Cell membrane</location>
        <topology evidence="1 17">Multi-pass membrane protein</topology>
    </subcellularLocation>
</comment>
<feature type="transmembrane region" description="Helical" evidence="17">
    <location>
        <begin position="217"/>
        <end position="235"/>
    </location>
</feature>
<dbReference type="KEGG" id="whj:H9Q79_06575"/>
<dbReference type="GO" id="GO:0050380">
    <property type="term" value="F:undecaprenyl-diphosphatase activity"/>
    <property type="evidence" value="ECO:0007669"/>
    <property type="project" value="UniProtKB-UniRule"/>
</dbReference>
<feature type="transmembrane region" description="Helical" evidence="17">
    <location>
        <begin position="247"/>
        <end position="268"/>
    </location>
</feature>
<evidence type="ECO:0000256" key="3">
    <source>
        <dbReference type="ARBA" id="ARBA00012374"/>
    </source>
</evidence>
<dbReference type="EC" id="3.6.1.27" evidence="3 17"/>
<gene>
    <name evidence="17" type="primary">uppP</name>
    <name evidence="18" type="ORF">H9Q79_06575</name>
</gene>
<dbReference type="GO" id="GO:0009252">
    <property type="term" value="P:peptidoglycan biosynthetic process"/>
    <property type="evidence" value="ECO:0007669"/>
    <property type="project" value="UniProtKB-KW"/>
</dbReference>
<keyword evidence="10 17" id="KW-1133">Transmembrane helix</keyword>
<evidence type="ECO:0000256" key="4">
    <source>
        <dbReference type="ARBA" id="ARBA00021581"/>
    </source>
</evidence>
<evidence type="ECO:0000256" key="16">
    <source>
        <dbReference type="ARBA" id="ARBA00047594"/>
    </source>
</evidence>